<dbReference type="AlphaFoldDB" id="A0A0E9VR85"/>
<evidence type="ECO:0000313" key="1">
    <source>
        <dbReference type="EMBL" id="JAH80591.1"/>
    </source>
</evidence>
<reference evidence="1" key="1">
    <citation type="submission" date="2014-11" db="EMBL/GenBank/DDBJ databases">
        <authorList>
            <person name="Amaro Gonzalez C."/>
        </authorList>
    </citation>
    <scope>NUCLEOTIDE SEQUENCE</scope>
</reference>
<dbReference type="EMBL" id="GBXM01027986">
    <property type="protein sequence ID" value="JAH80591.1"/>
    <property type="molecule type" value="Transcribed_RNA"/>
</dbReference>
<sequence length="44" mass="5342">MNVKLLKLNIKVEVVSFKARIQIRKIGYRGSWESFYIRKFFSTF</sequence>
<name>A0A0E9VR85_ANGAN</name>
<accession>A0A0E9VR85</accession>
<proteinExistence type="predicted"/>
<organism evidence="1">
    <name type="scientific">Anguilla anguilla</name>
    <name type="common">European freshwater eel</name>
    <name type="synonym">Muraena anguilla</name>
    <dbReference type="NCBI Taxonomy" id="7936"/>
    <lineage>
        <taxon>Eukaryota</taxon>
        <taxon>Metazoa</taxon>
        <taxon>Chordata</taxon>
        <taxon>Craniata</taxon>
        <taxon>Vertebrata</taxon>
        <taxon>Euteleostomi</taxon>
        <taxon>Actinopterygii</taxon>
        <taxon>Neopterygii</taxon>
        <taxon>Teleostei</taxon>
        <taxon>Anguilliformes</taxon>
        <taxon>Anguillidae</taxon>
        <taxon>Anguilla</taxon>
    </lineage>
</organism>
<reference evidence="1" key="2">
    <citation type="journal article" date="2015" name="Fish Shellfish Immunol.">
        <title>Early steps in the European eel (Anguilla anguilla)-Vibrio vulnificus interaction in the gills: Role of the RtxA13 toxin.</title>
        <authorList>
            <person name="Callol A."/>
            <person name="Pajuelo D."/>
            <person name="Ebbesson L."/>
            <person name="Teles M."/>
            <person name="MacKenzie S."/>
            <person name="Amaro C."/>
        </authorList>
    </citation>
    <scope>NUCLEOTIDE SEQUENCE</scope>
</reference>
<protein>
    <submittedName>
        <fullName evidence="1">Uncharacterized protein</fullName>
    </submittedName>
</protein>